<evidence type="ECO:0000313" key="2">
    <source>
        <dbReference type="Proteomes" id="UP000248827"/>
    </source>
</evidence>
<dbReference type="EMBL" id="QLLI01000007">
    <property type="protein sequence ID" value="RAI94739.1"/>
    <property type="molecule type" value="Genomic_DNA"/>
</dbReference>
<organism evidence="1 2">
    <name type="scientific">Paenibacillus pabuli</name>
    <dbReference type="NCBI Taxonomy" id="1472"/>
    <lineage>
        <taxon>Bacteria</taxon>
        <taxon>Bacillati</taxon>
        <taxon>Bacillota</taxon>
        <taxon>Bacilli</taxon>
        <taxon>Bacillales</taxon>
        <taxon>Paenibacillaceae</taxon>
        <taxon>Paenibacillus</taxon>
    </lineage>
</organism>
<dbReference type="Proteomes" id="UP000248827">
    <property type="component" value="Unassembled WGS sequence"/>
</dbReference>
<sequence>MELEAVIKERIQERFDILEELYTIWFTENPAYIVPKKRFYPDAHIERQRTITYLLNKGFIVVDPVENEPEMVAVSITVNGIDFFEQGRLDGKGNGWSVVTEHLDE</sequence>
<name>A0ABX9BJL9_9BACL</name>
<gene>
    <name evidence="1" type="ORF">DET54_107277</name>
</gene>
<proteinExistence type="predicted"/>
<reference evidence="1 2" key="1">
    <citation type="submission" date="2018-06" db="EMBL/GenBank/DDBJ databases">
        <title>Freshwater and sediment microbial communities from various areas in North America, analyzing microbe dynamics in response to fracking.</title>
        <authorList>
            <person name="Lamendella R."/>
        </authorList>
    </citation>
    <scope>NUCLEOTIDE SEQUENCE [LARGE SCALE GENOMIC DNA]</scope>
    <source>
        <strain evidence="1 2">NG-13</strain>
    </source>
</reference>
<comment type="caution">
    <text evidence="1">The sequence shown here is derived from an EMBL/GenBank/DDBJ whole genome shotgun (WGS) entry which is preliminary data.</text>
</comment>
<dbReference type="RefSeq" id="WP_111620191.1">
    <property type="nucleotide sequence ID" value="NZ_QLLI01000007.1"/>
</dbReference>
<evidence type="ECO:0000313" key="1">
    <source>
        <dbReference type="EMBL" id="RAI94739.1"/>
    </source>
</evidence>
<accession>A0ABX9BJL9</accession>
<protein>
    <submittedName>
        <fullName evidence="1">Uncharacterized protein</fullName>
    </submittedName>
</protein>
<keyword evidence="2" id="KW-1185">Reference proteome</keyword>